<dbReference type="Gene3D" id="3.40.605.10">
    <property type="entry name" value="Aldehyde Dehydrogenase, Chain A, domain 1"/>
    <property type="match status" value="1"/>
</dbReference>
<evidence type="ECO:0000256" key="4">
    <source>
        <dbReference type="RuleBase" id="RU003345"/>
    </source>
</evidence>
<evidence type="ECO:0000259" key="5">
    <source>
        <dbReference type="Pfam" id="PF00171"/>
    </source>
</evidence>
<dbReference type="FunFam" id="3.40.605.10:FF:000007">
    <property type="entry name" value="NAD/NADP-dependent betaine aldehyde dehydrogenase"/>
    <property type="match status" value="1"/>
</dbReference>
<geneLocation type="plasmid" evidence="6 7">
    <name>megaplasmid</name>
</geneLocation>
<dbReference type="SUPFAM" id="SSF53720">
    <property type="entry name" value="ALDH-like"/>
    <property type="match status" value="1"/>
</dbReference>
<organism evidence="6 7">
    <name type="scientific">Cupriavidus metallidurans (strain ATCC 43123 / DSM 2839 / NBRC 102507 / CH34)</name>
    <name type="common">Ralstonia metallidurans</name>
    <dbReference type="NCBI Taxonomy" id="266264"/>
    <lineage>
        <taxon>Bacteria</taxon>
        <taxon>Pseudomonadati</taxon>
        <taxon>Pseudomonadota</taxon>
        <taxon>Betaproteobacteria</taxon>
        <taxon>Burkholderiales</taxon>
        <taxon>Burkholderiaceae</taxon>
        <taxon>Cupriavidus</taxon>
    </lineage>
</organism>
<keyword evidence="2 4" id="KW-0560">Oxidoreductase</keyword>
<evidence type="ECO:0000313" key="7">
    <source>
        <dbReference type="Proteomes" id="UP000002429"/>
    </source>
</evidence>
<reference evidence="7" key="1">
    <citation type="journal article" date="2010" name="PLoS ONE">
        <title>The complete genome sequence of Cupriavidus metallidurans strain CH34, a master survivalist in harsh and anthropogenic environments.</title>
        <authorList>
            <person name="Janssen P.J."/>
            <person name="Van Houdt R."/>
            <person name="Moors H."/>
            <person name="Monsieurs P."/>
            <person name="Morin N."/>
            <person name="Michaux A."/>
            <person name="Benotmane M.A."/>
            <person name="Leys N."/>
            <person name="Vallaeys T."/>
            <person name="Lapidus A."/>
            <person name="Monchy S."/>
            <person name="Medigue C."/>
            <person name="Taghavi S."/>
            <person name="McCorkle S."/>
            <person name="Dunn J."/>
            <person name="van der Lelie D."/>
            <person name="Mergeay M."/>
        </authorList>
    </citation>
    <scope>NUCLEOTIDE SEQUENCE [LARGE SCALE GENOMIC DNA]</scope>
    <source>
        <strain evidence="7">ATCC 43123 / DSM 2839 / NBRC 102507 / CH34</strain>
    </source>
</reference>
<protein>
    <submittedName>
        <fullName evidence="6">Aldehyde dehydrogenase</fullName>
        <ecNumber evidence="6">1.2.1.3</ecNumber>
    </submittedName>
</protein>
<sequence>MKYLTADAISEALRGNPVRQLINGSMVDGAETLEVINPATGEACAIAPVASLRQLDEAVDAARRSQQSWGGLPLTERRTALKGLATILREHVAELAALLTLEQGRPLAQTEAEVMRAAMLLEAMLTIDIDDEILREDESGRVILQHKPIGVVGAIAPWNVPIGLAVPKITHALYAGNTVVLKPSQYTPLATLRLGEYASNLFPPGVLNVLNGGNDLGERICTHPDIAKISLTGSVPTGKRVMASAAASLKRLTLELGGNDACIVRQDADVDKIAPALFAAAFINSGQVCMAIKRLFVHQDLHERLVEKLGGLAAKAKVGDGFDSTSQMGPVQNRAQYESVKAVLAEVAADPAAIIVAGGEALSRQGFFIAPTVVSGVREGNSLVDKETFGPVLPVLSFQTDEEAIERANAGSMGLGASVWGNDLKMAEHVARQLVAGTVWINRHVGVDPLVPFGGAKESGLGRQFGKAGLLEFTETSALFVPRANK</sequence>
<dbReference type="GO" id="GO:0004029">
    <property type="term" value="F:aldehyde dehydrogenase (NAD+) activity"/>
    <property type="evidence" value="ECO:0007669"/>
    <property type="project" value="UniProtKB-EC"/>
</dbReference>
<dbReference type="Gene3D" id="3.40.309.10">
    <property type="entry name" value="Aldehyde Dehydrogenase, Chain A, domain 2"/>
    <property type="match status" value="1"/>
</dbReference>
<evidence type="ECO:0000313" key="6">
    <source>
        <dbReference type="EMBL" id="ABF12403.1"/>
    </source>
</evidence>
<dbReference type="InterPro" id="IPR044086">
    <property type="entry name" value="LUC3-like"/>
</dbReference>
<feature type="active site" evidence="3">
    <location>
        <position position="255"/>
    </location>
</feature>
<accession>Q1LBS3</accession>
<dbReference type="Pfam" id="PF00171">
    <property type="entry name" value="Aldedh"/>
    <property type="match status" value="1"/>
</dbReference>
<dbReference type="EC" id="1.2.1.3" evidence="6"/>
<dbReference type="RefSeq" id="WP_011519947.1">
    <property type="nucleotide sequence ID" value="NC_007974.2"/>
</dbReference>
<dbReference type="EMBL" id="CP000353">
    <property type="protein sequence ID" value="ABF12403.1"/>
    <property type="molecule type" value="Genomic_DNA"/>
</dbReference>
<dbReference type="FunFam" id="3.40.309.10:FF:000009">
    <property type="entry name" value="Aldehyde dehydrogenase A"/>
    <property type="match status" value="1"/>
</dbReference>
<dbReference type="CDD" id="cd07106">
    <property type="entry name" value="ALDH_AldA-AAD23400"/>
    <property type="match status" value="1"/>
</dbReference>
<feature type="domain" description="Aldehyde dehydrogenase" evidence="5">
    <location>
        <begin position="31"/>
        <end position="477"/>
    </location>
</feature>
<dbReference type="eggNOG" id="COG1012">
    <property type="taxonomic scope" value="Bacteria"/>
</dbReference>
<keyword evidence="7" id="KW-1185">Reference proteome</keyword>
<dbReference type="PROSITE" id="PS00070">
    <property type="entry name" value="ALDEHYDE_DEHYDR_CYS"/>
    <property type="match status" value="1"/>
</dbReference>
<dbReference type="InterPro" id="IPR016162">
    <property type="entry name" value="Ald_DH_N"/>
</dbReference>
<dbReference type="HOGENOM" id="CLU_005391_0_0_4"/>
<proteinExistence type="inferred from homology"/>
<name>Q1LBS3_CUPMC</name>
<dbReference type="InterPro" id="IPR016160">
    <property type="entry name" value="Ald_DH_CS_CYS"/>
</dbReference>
<dbReference type="KEGG" id="rme:Rmet_5544"/>
<gene>
    <name evidence="6" type="ordered locus">Rmet_5544</name>
</gene>
<dbReference type="AlphaFoldDB" id="Q1LBS3"/>
<dbReference type="PROSITE" id="PS00687">
    <property type="entry name" value="ALDEHYDE_DEHYDR_GLU"/>
    <property type="match status" value="1"/>
</dbReference>
<evidence type="ECO:0000256" key="3">
    <source>
        <dbReference type="PROSITE-ProRule" id="PRU10007"/>
    </source>
</evidence>
<evidence type="ECO:0000256" key="2">
    <source>
        <dbReference type="ARBA" id="ARBA00023002"/>
    </source>
</evidence>
<dbReference type="InterPro" id="IPR016161">
    <property type="entry name" value="Ald_DH/histidinol_DH"/>
</dbReference>
<dbReference type="PANTHER" id="PTHR11699">
    <property type="entry name" value="ALDEHYDE DEHYDROGENASE-RELATED"/>
    <property type="match status" value="1"/>
</dbReference>
<dbReference type="InterPro" id="IPR029510">
    <property type="entry name" value="Ald_DH_CS_GLU"/>
</dbReference>
<comment type="similarity">
    <text evidence="1 4">Belongs to the aldehyde dehydrogenase family.</text>
</comment>
<dbReference type="InterPro" id="IPR016163">
    <property type="entry name" value="Ald_DH_C"/>
</dbReference>
<keyword evidence="6" id="KW-0614">Plasmid</keyword>
<dbReference type="Proteomes" id="UP000002429">
    <property type="component" value="Plasmid megaplasmid"/>
</dbReference>
<dbReference type="InterPro" id="IPR015590">
    <property type="entry name" value="Aldehyde_DH_dom"/>
</dbReference>
<evidence type="ECO:0000256" key="1">
    <source>
        <dbReference type="ARBA" id="ARBA00009986"/>
    </source>
</evidence>